<evidence type="ECO:0000313" key="2">
    <source>
        <dbReference type="EMBL" id="GBP48969.1"/>
    </source>
</evidence>
<evidence type="ECO:0000256" key="1">
    <source>
        <dbReference type="SAM" id="MobiDB-lite"/>
    </source>
</evidence>
<gene>
    <name evidence="2" type="ORF">EVAR_32306_1</name>
</gene>
<feature type="region of interest" description="Disordered" evidence="1">
    <location>
        <begin position="39"/>
        <end position="112"/>
    </location>
</feature>
<keyword evidence="3" id="KW-1185">Reference proteome</keyword>
<accession>A0A4C1WEY3</accession>
<name>A0A4C1WEY3_EUMVA</name>
<comment type="caution">
    <text evidence="2">The sequence shown here is derived from an EMBL/GenBank/DDBJ whole genome shotgun (WGS) entry which is preliminary data.</text>
</comment>
<reference evidence="2 3" key="1">
    <citation type="journal article" date="2019" name="Commun. Biol.">
        <title>The bagworm genome reveals a unique fibroin gene that provides high tensile strength.</title>
        <authorList>
            <person name="Kono N."/>
            <person name="Nakamura H."/>
            <person name="Ohtoshi R."/>
            <person name="Tomita M."/>
            <person name="Numata K."/>
            <person name="Arakawa K."/>
        </authorList>
    </citation>
    <scope>NUCLEOTIDE SEQUENCE [LARGE SCALE GENOMIC DNA]</scope>
</reference>
<evidence type="ECO:0000313" key="3">
    <source>
        <dbReference type="Proteomes" id="UP000299102"/>
    </source>
</evidence>
<dbReference type="AlphaFoldDB" id="A0A4C1WEY3"/>
<feature type="compositionally biased region" description="Basic residues" evidence="1">
    <location>
        <begin position="70"/>
        <end position="82"/>
    </location>
</feature>
<protein>
    <submittedName>
        <fullName evidence="2">Uncharacterized protein</fullName>
    </submittedName>
</protein>
<sequence>MQQITPHYNFITNGLANDFPVRVFCKTMQLSVTRERRRNFLRRTKPPSTTAVTEDPEEVELAKTTEATKTTRRQKYASRRRTQTTAPDEASTTSEGARAAASVRNAQNATSSSPYMYSKRIVSMTTPGNRRSAGRTALTPLTFKCIKLTVVRDEL</sequence>
<feature type="compositionally biased region" description="Polar residues" evidence="1">
    <location>
        <begin position="83"/>
        <end position="95"/>
    </location>
</feature>
<dbReference type="Proteomes" id="UP000299102">
    <property type="component" value="Unassembled WGS sequence"/>
</dbReference>
<dbReference type="EMBL" id="BGZK01000534">
    <property type="protein sequence ID" value="GBP48969.1"/>
    <property type="molecule type" value="Genomic_DNA"/>
</dbReference>
<proteinExistence type="predicted"/>
<organism evidence="2 3">
    <name type="scientific">Eumeta variegata</name>
    <name type="common">Bagworm moth</name>
    <name type="synonym">Eumeta japonica</name>
    <dbReference type="NCBI Taxonomy" id="151549"/>
    <lineage>
        <taxon>Eukaryota</taxon>
        <taxon>Metazoa</taxon>
        <taxon>Ecdysozoa</taxon>
        <taxon>Arthropoda</taxon>
        <taxon>Hexapoda</taxon>
        <taxon>Insecta</taxon>
        <taxon>Pterygota</taxon>
        <taxon>Neoptera</taxon>
        <taxon>Endopterygota</taxon>
        <taxon>Lepidoptera</taxon>
        <taxon>Glossata</taxon>
        <taxon>Ditrysia</taxon>
        <taxon>Tineoidea</taxon>
        <taxon>Psychidae</taxon>
        <taxon>Oiketicinae</taxon>
        <taxon>Eumeta</taxon>
    </lineage>
</organism>